<gene>
    <name evidence="3" type="primary">smrA</name>
    <name evidence="3" type="ORF">KBTEX_01065</name>
</gene>
<dbReference type="Gene3D" id="3.30.1370.110">
    <property type="match status" value="1"/>
</dbReference>
<dbReference type="EMBL" id="MN079088">
    <property type="protein sequence ID" value="QEA04757.1"/>
    <property type="molecule type" value="Genomic_DNA"/>
</dbReference>
<proteinExistence type="predicted"/>
<dbReference type="SUPFAM" id="SSF160443">
    <property type="entry name" value="SMR domain-like"/>
    <property type="match status" value="1"/>
</dbReference>
<sequence length="180" mass="20457">MSEHDRDSDPTLFREAMRDVRPLKDDGRHDAAAPRPRPVPRQRLADNSRVMAELLRPPQDDTDLGPERGEALSYLRDDIDRRVLRRLRRGRFVIQAELDLHGMVAADAVGALRDFLQECRERDVRCVRIIHGKGRRSGNDGPVLKGKVDRWLRQRDDVLAFCSARRVDGGTGAVYALLGD</sequence>
<feature type="compositionally biased region" description="Basic and acidic residues" evidence="1">
    <location>
        <begin position="15"/>
        <end position="32"/>
    </location>
</feature>
<dbReference type="Pfam" id="PF01713">
    <property type="entry name" value="Smr"/>
    <property type="match status" value="1"/>
</dbReference>
<organism evidence="3">
    <name type="scientific">uncultured organism</name>
    <dbReference type="NCBI Taxonomy" id="155900"/>
    <lineage>
        <taxon>unclassified sequences</taxon>
        <taxon>environmental samples</taxon>
    </lineage>
</organism>
<dbReference type="PANTHER" id="PTHR35562:SF2">
    <property type="entry name" value="DNA ENDONUCLEASE SMRA-RELATED"/>
    <property type="match status" value="1"/>
</dbReference>
<evidence type="ECO:0000256" key="1">
    <source>
        <dbReference type="SAM" id="MobiDB-lite"/>
    </source>
</evidence>
<evidence type="ECO:0000259" key="2">
    <source>
        <dbReference type="PROSITE" id="PS50828"/>
    </source>
</evidence>
<dbReference type="GO" id="GO:0016787">
    <property type="term" value="F:hydrolase activity"/>
    <property type="evidence" value="ECO:0007669"/>
    <property type="project" value="UniProtKB-KW"/>
</dbReference>
<evidence type="ECO:0000313" key="3">
    <source>
        <dbReference type="EMBL" id="QEA04757.1"/>
    </source>
</evidence>
<keyword evidence="3" id="KW-0540">Nuclease</keyword>
<feature type="domain" description="Smr" evidence="2">
    <location>
        <begin position="98"/>
        <end position="179"/>
    </location>
</feature>
<dbReference type="SMART" id="SM00463">
    <property type="entry name" value="SMR"/>
    <property type="match status" value="1"/>
</dbReference>
<dbReference type="PROSITE" id="PS50828">
    <property type="entry name" value="SMR"/>
    <property type="match status" value="1"/>
</dbReference>
<dbReference type="EC" id="3.1.-.-" evidence="3"/>
<dbReference type="GO" id="GO:0004520">
    <property type="term" value="F:DNA endonuclease activity"/>
    <property type="evidence" value="ECO:0007669"/>
    <property type="project" value="TreeGrafter"/>
</dbReference>
<dbReference type="InterPro" id="IPR036063">
    <property type="entry name" value="Smr_dom_sf"/>
</dbReference>
<name>A0A5B8RDG4_9ZZZZ</name>
<dbReference type="InterPro" id="IPR002625">
    <property type="entry name" value="Smr_dom"/>
</dbReference>
<keyword evidence="3" id="KW-0255">Endonuclease</keyword>
<feature type="region of interest" description="Disordered" evidence="1">
    <location>
        <begin position="1"/>
        <end position="45"/>
    </location>
</feature>
<accession>A0A5B8RDG4</accession>
<keyword evidence="3" id="KW-0378">Hydrolase</keyword>
<reference evidence="3" key="1">
    <citation type="submission" date="2019-06" db="EMBL/GenBank/DDBJ databases">
        <authorList>
            <person name="Murdoch R.W."/>
            <person name="Fathepure B."/>
        </authorList>
    </citation>
    <scope>NUCLEOTIDE SEQUENCE</scope>
</reference>
<dbReference type="PANTHER" id="PTHR35562">
    <property type="entry name" value="DNA ENDONUCLEASE SMRA-RELATED"/>
    <property type="match status" value="1"/>
</dbReference>
<dbReference type="AlphaFoldDB" id="A0A5B8RDG4"/>
<protein>
    <submittedName>
        <fullName evidence="3">Putative DNA endonuclease SmrA</fullName>
        <ecNumber evidence="3">3.1.-.-</ecNumber>
    </submittedName>
</protein>